<feature type="compositionally biased region" description="Basic and acidic residues" evidence="1">
    <location>
        <begin position="439"/>
        <end position="454"/>
    </location>
</feature>
<evidence type="ECO:0000256" key="1">
    <source>
        <dbReference type="SAM" id="MobiDB-lite"/>
    </source>
</evidence>
<feature type="region of interest" description="Disordered" evidence="1">
    <location>
        <begin position="433"/>
        <end position="454"/>
    </location>
</feature>
<protein>
    <submittedName>
        <fullName evidence="2">Uncharacterized protein</fullName>
    </submittedName>
</protein>
<proteinExistence type="predicted"/>
<dbReference type="Proteomes" id="UP001218218">
    <property type="component" value="Unassembled WGS sequence"/>
</dbReference>
<evidence type="ECO:0000313" key="2">
    <source>
        <dbReference type="EMBL" id="KAJ7314857.1"/>
    </source>
</evidence>
<gene>
    <name evidence="2" type="ORF">DFH08DRAFT_821185</name>
</gene>
<name>A0AAD6ZAW7_9AGAR</name>
<dbReference type="AlphaFoldDB" id="A0AAD6ZAW7"/>
<reference evidence="2" key="1">
    <citation type="submission" date="2023-03" db="EMBL/GenBank/DDBJ databases">
        <title>Massive genome expansion in bonnet fungi (Mycena s.s.) driven by repeated elements and novel gene families across ecological guilds.</title>
        <authorList>
            <consortium name="Lawrence Berkeley National Laboratory"/>
            <person name="Harder C.B."/>
            <person name="Miyauchi S."/>
            <person name="Viragh M."/>
            <person name="Kuo A."/>
            <person name="Thoen E."/>
            <person name="Andreopoulos B."/>
            <person name="Lu D."/>
            <person name="Skrede I."/>
            <person name="Drula E."/>
            <person name="Henrissat B."/>
            <person name="Morin E."/>
            <person name="Kohler A."/>
            <person name="Barry K."/>
            <person name="LaButti K."/>
            <person name="Morin E."/>
            <person name="Salamov A."/>
            <person name="Lipzen A."/>
            <person name="Mereny Z."/>
            <person name="Hegedus B."/>
            <person name="Baldrian P."/>
            <person name="Stursova M."/>
            <person name="Weitz H."/>
            <person name="Taylor A."/>
            <person name="Grigoriev I.V."/>
            <person name="Nagy L.G."/>
            <person name="Martin F."/>
            <person name="Kauserud H."/>
        </authorList>
    </citation>
    <scope>NUCLEOTIDE SEQUENCE</scope>
    <source>
        <strain evidence="2">CBHHK002</strain>
    </source>
</reference>
<comment type="caution">
    <text evidence="2">The sequence shown here is derived from an EMBL/GenBank/DDBJ whole genome shotgun (WGS) entry which is preliminary data.</text>
</comment>
<sequence length="564" mass="63497">MFLPPSIQCSTAIYQAARSQIRVKVQSQNPFRQQFQYWELFLVLPTSTDSNDSNTAAYNSPQPHFRYTSCKRMVVRHRHVIVLRVQRVDNSADTPNSTARRKILFKLWCSGDTDVCDPGGISVQFPVLSMWFCATRRARIVLLPSFNFLPEPTNRFISTTLLSPPSCSSFALLLEFDIDVSLRIAQTWGRLRQISSILRFHPTLDHSAAFCNDLIFLPINVPDVTHLRRSEAKAHLVNSCLAVHNIDLLVSTLPAVWLPPPSSSSVETFCASLLFLSDCNSSDLTSELVRLRMNVLQPHAASHPSSGIFDNLDRLPKASVISLASLRGLTPESTVDKLRNQLFTHIGSGGCGSYHMRNPSLACASLLKQLFPETDLAPSKDMTENVQIELLTQLKHRLTRVPLCRILTMHNVKCSQSDGTETLRRILGAYPKRLNQGKPNKDPKVKRTTGVRREKEKIQSDWPRVLRVIEASMIALYREKCWIIQLREDDGFELTNVERIYGGQVDQHSNNAKSGTHPLHAPGPGLEDVNDVAEVDKYHLCGIIHQALRMVDGEVNEKLRSPRI</sequence>
<accession>A0AAD6ZAW7</accession>
<organism evidence="2 3">
    <name type="scientific">Mycena albidolilacea</name>
    <dbReference type="NCBI Taxonomy" id="1033008"/>
    <lineage>
        <taxon>Eukaryota</taxon>
        <taxon>Fungi</taxon>
        <taxon>Dikarya</taxon>
        <taxon>Basidiomycota</taxon>
        <taxon>Agaricomycotina</taxon>
        <taxon>Agaricomycetes</taxon>
        <taxon>Agaricomycetidae</taxon>
        <taxon>Agaricales</taxon>
        <taxon>Marasmiineae</taxon>
        <taxon>Mycenaceae</taxon>
        <taxon>Mycena</taxon>
    </lineage>
</organism>
<keyword evidence="3" id="KW-1185">Reference proteome</keyword>
<dbReference type="EMBL" id="JARIHO010000065">
    <property type="protein sequence ID" value="KAJ7314857.1"/>
    <property type="molecule type" value="Genomic_DNA"/>
</dbReference>
<evidence type="ECO:0000313" key="3">
    <source>
        <dbReference type="Proteomes" id="UP001218218"/>
    </source>
</evidence>